<proteinExistence type="predicted"/>
<evidence type="ECO:0000313" key="3">
    <source>
        <dbReference type="Proteomes" id="UP000288794"/>
    </source>
</evidence>
<evidence type="ECO:0008006" key="4">
    <source>
        <dbReference type="Google" id="ProtNLM"/>
    </source>
</evidence>
<name>A0A443IDS3_9GAMM</name>
<organism evidence="2 3">
    <name type="scientific">[Pantoea] beijingensis</name>
    <dbReference type="NCBI Taxonomy" id="1324864"/>
    <lineage>
        <taxon>Bacteria</taxon>
        <taxon>Pseudomonadati</taxon>
        <taxon>Pseudomonadota</taxon>
        <taxon>Gammaproteobacteria</taxon>
        <taxon>Enterobacterales</taxon>
        <taxon>Erwiniaceae</taxon>
        <taxon>Erwinia</taxon>
    </lineage>
</organism>
<evidence type="ECO:0000256" key="1">
    <source>
        <dbReference type="SAM" id="SignalP"/>
    </source>
</evidence>
<keyword evidence="1" id="KW-0732">Signal</keyword>
<reference evidence="2 3" key="1">
    <citation type="submission" date="2014-04" db="EMBL/GenBank/DDBJ databases">
        <title>Draft genome sequence of Pantoea beijingensis strain LMG 27579, an emerging pathogen to Pleurotus eryngii with potential industrial application.</title>
        <authorList>
            <person name="Xu F."/>
            <person name="Liu Y."/>
            <person name="Wang S."/>
            <person name="Yin Y."/>
            <person name="Ma Y."/>
            <person name="Zhao S."/>
            <person name="Rong C."/>
        </authorList>
    </citation>
    <scope>NUCLEOTIDE SEQUENCE [LARGE SCALE GENOMIC DNA]</scope>
    <source>
        <strain evidence="2 3">LMG 27579</strain>
    </source>
</reference>
<keyword evidence="3" id="KW-1185">Reference proteome</keyword>
<dbReference type="Proteomes" id="UP000288794">
    <property type="component" value="Unassembled WGS sequence"/>
</dbReference>
<comment type="caution">
    <text evidence="2">The sequence shown here is derived from an EMBL/GenBank/DDBJ whole genome shotgun (WGS) entry which is preliminary data.</text>
</comment>
<dbReference type="EMBL" id="JMEE01000023">
    <property type="protein sequence ID" value="RWR02289.1"/>
    <property type="molecule type" value="Genomic_DNA"/>
</dbReference>
<gene>
    <name evidence="2" type="ORF">ED28_07875</name>
</gene>
<feature type="chain" id="PRO_5019278497" description="Fimbrial protein" evidence="1">
    <location>
        <begin position="22"/>
        <end position="186"/>
    </location>
</feature>
<dbReference type="RefSeq" id="WP_128176811.1">
    <property type="nucleotide sequence ID" value="NZ_CP071409.1"/>
</dbReference>
<accession>A0A443IDS3</accession>
<feature type="signal peptide" evidence="1">
    <location>
        <begin position="1"/>
        <end position="21"/>
    </location>
</feature>
<sequence length="186" mass="20460">MKLRRTIIGGGLLLLGGYAMASPPTLQPLPQNCQVTGSQNTLDFGTRTRAQLTLNQWGKLSPGQQFLTISITCRYPKRMVLSVAGKTAGQLFSWGEGSELRLEIRDANLDNQPVILRSLQGDRNGSVISPVLAVHPGASFTPIRSGQPVSGKQLTFMLVIKPELDDSRTRLNQRYDWQSALSLRLE</sequence>
<protein>
    <recommendedName>
        <fullName evidence="4">Fimbrial protein</fullName>
    </recommendedName>
</protein>
<evidence type="ECO:0000313" key="2">
    <source>
        <dbReference type="EMBL" id="RWR02289.1"/>
    </source>
</evidence>
<dbReference type="AlphaFoldDB" id="A0A443IDS3"/>